<dbReference type="SUPFAM" id="SSF50494">
    <property type="entry name" value="Trypsin-like serine proteases"/>
    <property type="match status" value="1"/>
</dbReference>
<protein>
    <recommendedName>
        <fullName evidence="4">Serine protease</fullName>
    </recommendedName>
</protein>
<dbReference type="Gene3D" id="2.40.10.10">
    <property type="entry name" value="Trypsin-like serine proteases"/>
    <property type="match status" value="2"/>
</dbReference>
<dbReference type="EMBL" id="JAQNDM010000002">
    <property type="protein sequence ID" value="MDC0712182.1"/>
    <property type="molecule type" value="Genomic_DNA"/>
</dbReference>
<evidence type="ECO:0008006" key="4">
    <source>
        <dbReference type="Google" id="ProtNLM"/>
    </source>
</evidence>
<feature type="region of interest" description="Disordered" evidence="1">
    <location>
        <begin position="1"/>
        <end position="35"/>
    </location>
</feature>
<sequence length="423" mass="46450">MSTVGCADDIRTPESATANRDKNGAEAGEHSSGPALTIDEEFTRMAREVPGFGGYYYDETGTLNVVLTHPSAQLDAARALLRMRQVRGSNAVVVKQGQYGFEELNRWRALLEQEAKPGWVFTDVDEVRNRVAVGVSRASRAELMAALSRLQIPAAAVLVEDAEPVQEQRAAYSHLHQWNRPLAGGLYVYTGVFCTLGFNVRREGKLGFFTNTHCARLNTTHWQGIWDSDRIGVTTEDPPFWSDRTDVYNGLSYVCPSNKYCRFSDASYAVYDDAVQSQVKFGYIFRTQLENAYTGGEPIGVAQLKIDEAHPFFRIVGKAYNVAAGETIHKMGQRTGWTSGKVNKTCANSYNGNTWLFCQMWGGGAGYSGDSGSPVFRRVPGTDADVELVGMYWGSGMSPIGSIEKDFGTTLDVVADEVGNPAF</sequence>
<reference evidence="2 3" key="1">
    <citation type="submission" date="2022-11" db="EMBL/GenBank/DDBJ databases">
        <title>Minimal conservation of predation-associated metabolite biosynthetic gene clusters underscores biosynthetic potential of Myxococcota including descriptions for ten novel species: Archangium lansinium sp. nov., Myxococcus landrumus sp. nov., Nannocystis bai.</title>
        <authorList>
            <person name="Ahearne A."/>
            <person name="Stevens C."/>
            <person name="Dowd S."/>
        </authorList>
    </citation>
    <scope>NUCLEOTIDE SEQUENCE [LARGE SCALE GENOMIC DNA]</scope>
    <source>
        <strain evidence="2 3">NCWAL01</strain>
    </source>
</reference>
<evidence type="ECO:0000313" key="3">
    <source>
        <dbReference type="Proteomes" id="UP001221838"/>
    </source>
</evidence>
<dbReference type="InterPro" id="IPR009003">
    <property type="entry name" value="Peptidase_S1_PA"/>
</dbReference>
<evidence type="ECO:0000256" key="1">
    <source>
        <dbReference type="SAM" id="MobiDB-lite"/>
    </source>
</evidence>
<proteinExistence type="predicted"/>
<comment type="caution">
    <text evidence="2">The sequence shown here is derived from an EMBL/GenBank/DDBJ whole genome shotgun (WGS) entry which is preliminary data.</text>
</comment>
<feature type="compositionally biased region" description="Basic and acidic residues" evidence="1">
    <location>
        <begin position="19"/>
        <end position="29"/>
    </location>
</feature>
<accession>A0ABT5DET5</accession>
<dbReference type="InterPro" id="IPR043504">
    <property type="entry name" value="Peptidase_S1_PA_chymotrypsin"/>
</dbReference>
<organism evidence="2 3">
    <name type="scientific">Stigmatella ashevillensis</name>
    <dbReference type="NCBI Taxonomy" id="2995309"/>
    <lineage>
        <taxon>Bacteria</taxon>
        <taxon>Pseudomonadati</taxon>
        <taxon>Myxococcota</taxon>
        <taxon>Myxococcia</taxon>
        <taxon>Myxococcales</taxon>
        <taxon>Cystobacterineae</taxon>
        <taxon>Archangiaceae</taxon>
        <taxon>Stigmatella</taxon>
    </lineage>
</organism>
<keyword evidence="3" id="KW-1185">Reference proteome</keyword>
<name>A0ABT5DET5_9BACT</name>
<dbReference type="Proteomes" id="UP001221838">
    <property type="component" value="Unassembled WGS sequence"/>
</dbReference>
<evidence type="ECO:0000313" key="2">
    <source>
        <dbReference type="EMBL" id="MDC0712182.1"/>
    </source>
</evidence>
<gene>
    <name evidence="2" type="ORF">POL68_27190</name>
</gene>